<feature type="region of interest" description="Disordered" evidence="13">
    <location>
        <begin position="1"/>
        <end position="43"/>
    </location>
</feature>
<evidence type="ECO:0000256" key="9">
    <source>
        <dbReference type="ARBA" id="ARBA00076414"/>
    </source>
</evidence>
<dbReference type="STRING" id="39480.EUAN_11160"/>
<evidence type="ECO:0000313" key="14">
    <source>
        <dbReference type="EMBL" id="OHW62551.1"/>
    </source>
</evidence>
<dbReference type="PANTHER" id="PTHR21237">
    <property type="entry name" value="GRPE PROTEIN"/>
    <property type="match status" value="1"/>
</dbReference>
<dbReference type="InterPro" id="IPR013805">
    <property type="entry name" value="GrpE_CC"/>
</dbReference>
<protein>
    <recommendedName>
        <fullName evidence="8 10">Protein GrpE</fullName>
    </recommendedName>
    <alternativeName>
        <fullName evidence="9 10">HSP-70 cofactor</fullName>
    </alternativeName>
</protein>
<evidence type="ECO:0000256" key="7">
    <source>
        <dbReference type="ARBA" id="ARBA00053401"/>
    </source>
</evidence>
<organism evidence="14 15">
    <name type="scientific">Andreesenia angusta</name>
    <dbReference type="NCBI Taxonomy" id="39480"/>
    <lineage>
        <taxon>Bacteria</taxon>
        <taxon>Bacillati</taxon>
        <taxon>Bacillota</taxon>
        <taxon>Tissierellia</taxon>
        <taxon>Tissierellales</taxon>
        <taxon>Gottschalkiaceae</taxon>
        <taxon>Andreesenia</taxon>
    </lineage>
</organism>
<proteinExistence type="inferred from homology"/>
<keyword evidence="5 10" id="KW-0346">Stress response</keyword>
<evidence type="ECO:0000256" key="12">
    <source>
        <dbReference type="RuleBase" id="RU004478"/>
    </source>
</evidence>
<evidence type="ECO:0000256" key="4">
    <source>
        <dbReference type="ARBA" id="ARBA00022490"/>
    </source>
</evidence>
<dbReference type="AlphaFoldDB" id="A0A1S1V7H7"/>
<dbReference type="NCBIfam" id="NF010738">
    <property type="entry name" value="PRK14140.1"/>
    <property type="match status" value="1"/>
</dbReference>
<dbReference type="EMBL" id="MKIE01000003">
    <property type="protein sequence ID" value="OHW62551.1"/>
    <property type="molecule type" value="Genomic_DNA"/>
</dbReference>
<keyword evidence="4 10" id="KW-0963">Cytoplasm</keyword>
<dbReference type="PRINTS" id="PR00773">
    <property type="entry name" value="GRPEPROTEIN"/>
</dbReference>
<comment type="function">
    <text evidence="7 10 11">Participates actively in the response to hyperosmotic and heat shock by preventing the aggregation of stress-denatured proteins, in association with DnaK and GrpE. It is the nucleotide exchange factor for DnaK and may function as a thermosensor. Unfolded proteins bind initially to DnaJ; upon interaction with the DnaJ-bound protein, DnaK hydrolyzes its bound ATP, resulting in the formation of a stable complex. GrpE releases ADP from DnaK; ATP binding to DnaK triggers the release of the substrate protein, thus completing the reaction cycle. Several rounds of ATP-dependent interactions between DnaJ, DnaK and GrpE are required for fully efficient folding.</text>
</comment>
<keyword evidence="6 10" id="KW-0143">Chaperone</keyword>
<name>A0A1S1V7H7_9FIRM</name>
<dbReference type="FunFam" id="2.30.22.10:FF:000001">
    <property type="entry name" value="Protein GrpE"/>
    <property type="match status" value="1"/>
</dbReference>
<evidence type="ECO:0000256" key="8">
    <source>
        <dbReference type="ARBA" id="ARBA00072274"/>
    </source>
</evidence>
<comment type="subcellular location">
    <subcellularLocation>
        <location evidence="1 10">Cytoplasm</location>
    </subcellularLocation>
</comment>
<dbReference type="HAMAP" id="MF_01151">
    <property type="entry name" value="GrpE"/>
    <property type="match status" value="1"/>
</dbReference>
<comment type="caution">
    <text evidence="14">The sequence shown here is derived from an EMBL/GenBank/DDBJ whole genome shotgun (WGS) entry which is preliminary data.</text>
</comment>
<sequence length="179" mass="20569">MTDIEKEEIIESEEETAEVEGEETVEATESPENSELEKLSAELEEAQNSKLRLQADFDNYRKRVEREKQSLINYAVEGMVSELLPVIDNFERALEVKEADFEGFYQGVEMIKNQFIEALKSQGLEEIEALDQPFDPNYHNAVSQMESEDHDSDIVVQVFQKGYKIKDKVVRPSMVVVSK</sequence>
<evidence type="ECO:0000256" key="1">
    <source>
        <dbReference type="ARBA" id="ARBA00004496"/>
    </source>
</evidence>
<dbReference type="Proteomes" id="UP000180254">
    <property type="component" value="Unassembled WGS sequence"/>
</dbReference>
<dbReference type="GO" id="GO:0051087">
    <property type="term" value="F:protein-folding chaperone binding"/>
    <property type="evidence" value="ECO:0007669"/>
    <property type="project" value="InterPro"/>
</dbReference>
<comment type="subunit">
    <text evidence="3 10">Homodimer.</text>
</comment>
<feature type="compositionally biased region" description="Acidic residues" evidence="13">
    <location>
        <begin position="1"/>
        <end position="26"/>
    </location>
</feature>
<dbReference type="PANTHER" id="PTHR21237:SF23">
    <property type="entry name" value="GRPE PROTEIN HOMOLOG, MITOCHONDRIAL"/>
    <property type="match status" value="1"/>
</dbReference>
<dbReference type="SUPFAM" id="SSF51064">
    <property type="entry name" value="Head domain of nucleotide exchange factor GrpE"/>
    <property type="match status" value="1"/>
</dbReference>
<evidence type="ECO:0000256" key="10">
    <source>
        <dbReference type="HAMAP-Rule" id="MF_01151"/>
    </source>
</evidence>
<dbReference type="RefSeq" id="WP_071062516.1">
    <property type="nucleotide sequence ID" value="NZ_MKIE01000003.1"/>
</dbReference>
<dbReference type="Gene3D" id="2.30.22.10">
    <property type="entry name" value="Head domain of nucleotide exchange factor GrpE"/>
    <property type="match status" value="1"/>
</dbReference>
<dbReference type="GO" id="GO:0000774">
    <property type="term" value="F:adenyl-nucleotide exchange factor activity"/>
    <property type="evidence" value="ECO:0007669"/>
    <property type="project" value="InterPro"/>
</dbReference>
<gene>
    <name evidence="10 14" type="primary">grpE</name>
    <name evidence="14" type="ORF">EUAN_11160</name>
</gene>
<dbReference type="InterPro" id="IPR000740">
    <property type="entry name" value="GrpE"/>
</dbReference>
<dbReference type="SUPFAM" id="SSF58014">
    <property type="entry name" value="Coiled-coil domain of nucleotide exchange factor GrpE"/>
    <property type="match status" value="1"/>
</dbReference>
<dbReference type="GO" id="GO:0006457">
    <property type="term" value="P:protein folding"/>
    <property type="evidence" value="ECO:0007669"/>
    <property type="project" value="InterPro"/>
</dbReference>
<reference evidence="14 15" key="1">
    <citation type="submission" date="2016-09" db="EMBL/GenBank/DDBJ databases">
        <title>Genome sequence of Eubacterium angustum.</title>
        <authorList>
            <person name="Poehlein A."/>
            <person name="Daniel R."/>
        </authorList>
    </citation>
    <scope>NUCLEOTIDE SEQUENCE [LARGE SCALE GENOMIC DNA]</scope>
    <source>
        <strain evidence="14 15">DSM 1989</strain>
    </source>
</reference>
<dbReference type="Gene3D" id="3.90.20.20">
    <property type="match status" value="1"/>
</dbReference>
<evidence type="ECO:0000256" key="13">
    <source>
        <dbReference type="SAM" id="MobiDB-lite"/>
    </source>
</evidence>
<dbReference type="InterPro" id="IPR009012">
    <property type="entry name" value="GrpE_head"/>
</dbReference>
<evidence type="ECO:0000256" key="6">
    <source>
        <dbReference type="ARBA" id="ARBA00023186"/>
    </source>
</evidence>
<evidence type="ECO:0000256" key="3">
    <source>
        <dbReference type="ARBA" id="ARBA00011738"/>
    </source>
</evidence>
<keyword evidence="15" id="KW-1185">Reference proteome</keyword>
<dbReference type="GO" id="GO:0051082">
    <property type="term" value="F:unfolded protein binding"/>
    <property type="evidence" value="ECO:0007669"/>
    <property type="project" value="TreeGrafter"/>
</dbReference>
<accession>A0A1S1V7H7</accession>
<dbReference type="CDD" id="cd00446">
    <property type="entry name" value="GrpE"/>
    <property type="match status" value="1"/>
</dbReference>
<dbReference type="Pfam" id="PF01025">
    <property type="entry name" value="GrpE"/>
    <property type="match status" value="1"/>
</dbReference>
<dbReference type="GO" id="GO:0005737">
    <property type="term" value="C:cytoplasm"/>
    <property type="evidence" value="ECO:0007669"/>
    <property type="project" value="UniProtKB-SubCell"/>
</dbReference>
<dbReference type="PROSITE" id="PS01071">
    <property type="entry name" value="GRPE"/>
    <property type="match status" value="1"/>
</dbReference>
<evidence type="ECO:0000256" key="2">
    <source>
        <dbReference type="ARBA" id="ARBA00009054"/>
    </source>
</evidence>
<evidence type="ECO:0000256" key="11">
    <source>
        <dbReference type="RuleBase" id="RU000639"/>
    </source>
</evidence>
<evidence type="ECO:0000313" key="15">
    <source>
        <dbReference type="Proteomes" id="UP000180254"/>
    </source>
</evidence>
<comment type="similarity">
    <text evidence="2 10 12">Belongs to the GrpE family.</text>
</comment>
<dbReference type="GO" id="GO:0042803">
    <property type="term" value="F:protein homodimerization activity"/>
    <property type="evidence" value="ECO:0007669"/>
    <property type="project" value="InterPro"/>
</dbReference>
<evidence type="ECO:0000256" key="5">
    <source>
        <dbReference type="ARBA" id="ARBA00023016"/>
    </source>
</evidence>